<dbReference type="GO" id="GO:0016020">
    <property type="term" value="C:membrane"/>
    <property type="evidence" value="ECO:0007669"/>
    <property type="project" value="InterPro"/>
</dbReference>
<sequence length="246" mass="27203">MKITLPVDIESQPSDSSCGPTCLQAIYGYWGHQVSVAEIIAQIPQLETGGTLAVQLACHALQQGFEATIVTFNLRLFDPTWFGQPGVDLSEKLRSQLDQNGARSQRFRLATSHYLQFLSLGGCIQMRRLDRPMVHECLRSDVPILTGLSATFLYQESRERSQPPDSLGVTCLPDDLGGSPVGHFVVLSGYDAEADRLQVSDPLHPNPNSKWQDRQYWATFDHVSASIYLGIVTYDANLLVIKPAAK</sequence>
<dbReference type="GO" id="GO:0006508">
    <property type="term" value="P:proteolysis"/>
    <property type="evidence" value="ECO:0007669"/>
    <property type="project" value="InterPro"/>
</dbReference>
<protein>
    <recommendedName>
        <fullName evidence="1">Peptidase C39 domain-containing protein</fullName>
    </recommendedName>
</protein>
<gene>
    <name evidence="2" type="ORF">K227x_46290</name>
</gene>
<dbReference type="Pfam" id="PF03412">
    <property type="entry name" value="Peptidase_C39"/>
    <property type="match status" value="1"/>
</dbReference>
<reference evidence="2 3" key="1">
    <citation type="submission" date="2019-02" db="EMBL/GenBank/DDBJ databases">
        <title>Deep-cultivation of Planctomycetes and their phenomic and genomic characterization uncovers novel biology.</title>
        <authorList>
            <person name="Wiegand S."/>
            <person name="Jogler M."/>
            <person name="Boedeker C."/>
            <person name="Pinto D."/>
            <person name="Vollmers J."/>
            <person name="Rivas-Marin E."/>
            <person name="Kohn T."/>
            <person name="Peeters S.H."/>
            <person name="Heuer A."/>
            <person name="Rast P."/>
            <person name="Oberbeckmann S."/>
            <person name="Bunk B."/>
            <person name="Jeske O."/>
            <person name="Meyerdierks A."/>
            <person name="Storesund J.E."/>
            <person name="Kallscheuer N."/>
            <person name="Luecker S."/>
            <person name="Lage O.M."/>
            <person name="Pohl T."/>
            <person name="Merkel B.J."/>
            <person name="Hornburger P."/>
            <person name="Mueller R.-W."/>
            <person name="Bruemmer F."/>
            <person name="Labrenz M."/>
            <person name="Spormann A.M."/>
            <person name="Op den Camp H."/>
            <person name="Overmann J."/>
            <person name="Amann R."/>
            <person name="Jetten M.S.M."/>
            <person name="Mascher T."/>
            <person name="Medema M.H."/>
            <person name="Devos D.P."/>
            <person name="Kaster A.-K."/>
            <person name="Ovreas L."/>
            <person name="Rohde M."/>
            <person name="Galperin M.Y."/>
            <person name="Jogler C."/>
        </authorList>
    </citation>
    <scope>NUCLEOTIDE SEQUENCE [LARGE SCALE GENOMIC DNA]</scope>
    <source>
        <strain evidence="2 3">K22_7</strain>
    </source>
</reference>
<dbReference type="GO" id="GO:0008233">
    <property type="term" value="F:peptidase activity"/>
    <property type="evidence" value="ECO:0007669"/>
    <property type="project" value="InterPro"/>
</dbReference>
<accession>A0A517NGG8</accession>
<proteinExistence type="predicted"/>
<dbReference type="GO" id="GO:0005524">
    <property type="term" value="F:ATP binding"/>
    <property type="evidence" value="ECO:0007669"/>
    <property type="project" value="InterPro"/>
</dbReference>
<dbReference type="AlphaFoldDB" id="A0A517NGG8"/>
<organism evidence="2 3">
    <name type="scientific">Rubripirellula lacrimiformis</name>
    <dbReference type="NCBI Taxonomy" id="1930273"/>
    <lineage>
        <taxon>Bacteria</taxon>
        <taxon>Pseudomonadati</taxon>
        <taxon>Planctomycetota</taxon>
        <taxon>Planctomycetia</taxon>
        <taxon>Pirellulales</taxon>
        <taxon>Pirellulaceae</taxon>
        <taxon>Rubripirellula</taxon>
    </lineage>
</organism>
<dbReference type="RefSeq" id="WP_145172718.1">
    <property type="nucleotide sequence ID" value="NZ_CP036525.1"/>
</dbReference>
<dbReference type="OrthoDB" id="9805906at2"/>
<evidence type="ECO:0000313" key="3">
    <source>
        <dbReference type="Proteomes" id="UP000318538"/>
    </source>
</evidence>
<feature type="domain" description="Peptidase C39" evidence="1">
    <location>
        <begin position="9"/>
        <end position="77"/>
    </location>
</feature>
<dbReference type="InterPro" id="IPR005074">
    <property type="entry name" value="Peptidase_C39"/>
</dbReference>
<dbReference type="KEGG" id="rlc:K227x_46290"/>
<evidence type="ECO:0000313" key="2">
    <source>
        <dbReference type="EMBL" id="QDT06220.1"/>
    </source>
</evidence>
<keyword evidence="3" id="KW-1185">Reference proteome</keyword>
<name>A0A517NGG8_9BACT</name>
<dbReference type="Gene3D" id="3.90.70.10">
    <property type="entry name" value="Cysteine proteinases"/>
    <property type="match status" value="1"/>
</dbReference>
<dbReference type="EMBL" id="CP036525">
    <property type="protein sequence ID" value="QDT06220.1"/>
    <property type="molecule type" value="Genomic_DNA"/>
</dbReference>
<dbReference type="Proteomes" id="UP000318538">
    <property type="component" value="Chromosome"/>
</dbReference>
<evidence type="ECO:0000259" key="1">
    <source>
        <dbReference type="Pfam" id="PF03412"/>
    </source>
</evidence>